<feature type="domain" description="DSBA-like thioredoxin" evidence="1">
    <location>
        <begin position="3"/>
        <end position="179"/>
    </location>
</feature>
<name>A0A428ZUQ2_KIBAR</name>
<protein>
    <submittedName>
        <fullName evidence="2">DsbA family oxidoreductase</fullName>
    </submittedName>
</protein>
<dbReference type="Pfam" id="PF01323">
    <property type="entry name" value="DSBA"/>
    <property type="match status" value="1"/>
</dbReference>
<evidence type="ECO:0000259" key="1">
    <source>
        <dbReference type="Pfam" id="PF01323"/>
    </source>
</evidence>
<dbReference type="PANTHER" id="PTHR13887:SF41">
    <property type="entry name" value="THIOREDOXIN SUPERFAMILY PROTEIN"/>
    <property type="match status" value="1"/>
</dbReference>
<dbReference type="AlphaFoldDB" id="A0A428ZUQ2"/>
<dbReference type="GO" id="GO:0016491">
    <property type="term" value="F:oxidoreductase activity"/>
    <property type="evidence" value="ECO:0007669"/>
    <property type="project" value="InterPro"/>
</dbReference>
<comment type="caution">
    <text evidence="2">The sequence shown here is derived from an EMBL/GenBank/DDBJ whole genome shotgun (WGS) entry which is preliminary data.</text>
</comment>
<dbReference type="InterPro" id="IPR036249">
    <property type="entry name" value="Thioredoxin-like_sf"/>
</dbReference>
<accession>A0A428ZUQ2</accession>
<dbReference type="PANTHER" id="PTHR13887">
    <property type="entry name" value="GLUTATHIONE S-TRANSFERASE KAPPA"/>
    <property type="match status" value="1"/>
</dbReference>
<dbReference type="CDD" id="cd03024">
    <property type="entry name" value="DsbA_FrnE"/>
    <property type="match status" value="1"/>
</dbReference>
<organism evidence="2 3">
    <name type="scientific">Kibdelosporangium aridum</name>
    <dbReference type="NCBI Taxonomy" id="2030"/>
    <lineage>
        <taxon>Bacteria</taxon>
        <taxon>Bacillati</taxon>
        <taxon>Actinomycetota</taxon>
        <taxon>Actinomycetes</taxon>
        <taxon>Pseudonocardiales</taxon>
        <taxon>Pseudonocardiaceae</taxon>
        <taxon>Kibdelosporangium</taxon>
    </lineage>
</organism>
<dbReference type="OrthoDB" id="9799122at2"/>
<gene>
    <name evidence="2" type="ORF">DMH04_02200</name>
</gene>
<dbReference type="Proteomes" id="UP000287547">
    <property type="component" value="Unassembled WGS sequence"/>
</dbReference>
<dbReference type="Gene3D" id="3.40.30.10">
    <property type="entry name" value="Glutaredoxin"/>
    <property type="match status" value="1"/>
</dbReference>
<proteinExistence type="predicted"/>
<dbReference type="SUPFAM" id="SSF52833">
    <property type="entry name" value="Thioredoxin-like"/>
    <property type="match status" value="1"/>
</dbReference>
<dbReference type="EMBL" id="QHKI01000001">
    <property type="protein sequence ID" value="RSM91804.1"/>
    <property type="molecule type" value="Genomic_DNA"/>
</dbReference>
<evidence type="ECO:0000313" key="2">
    <source>
        <dbReference type="EMBL" id="RSM91804.1"/>
    </source>
</evidence>
<sequence length="198" mass="22012">MKVEIYADVICPWCYIGKRRVEAATARTVTWRSFQLDPEAPRTPGETAAKLMSQWWGDQASQRVAHIKAVGSQDNLELNLEIARPVNTFDAHRILHLAKDHGRQDEAWETMLRAYHTEGRDIADPETLTELGIKAGLPKTDLQDLLNSDTHAQTVKDDNAEARERGVTGVPSLVVGDGKPTSAVRPVADLRKLLTPLE</sequence>
<evidence type="ECO:0000313" key="3">
    <source>
        <dbReference type="Proteomes" id="UP000287547"/>
    </source>
</evidence>
<reference evidence="2 3" key="1">
    <citation type="submission" date="2018-05" db="EMBL/GenBank/DDBJ databases">
        <title>Evolution of GPA BGCs.</title>
        <authorList>
            <person name="Waglechner N."/>
            <person name="Wright G.D."/>
        </authorList>
    </citation>
    <scope>NUCLEOTIDE SEQUENCE [LARGE SCALE GENOMIC DNA]</scope>
    <source>
        <strain evidence="2 3">A82846</strain>
    </source>
</reference>
<dbReference type="InterPro" id="IPR001853">
    <property type="entry name" value="DSBA-like_thioredoxin_dom"/>
</dbReference>
<dbReference type="RefSeq" id="WP_037260062.1">
    <property type="nucleotide sequence ID" value="NZ_QHKI01000001.1"/>
</dbReference>